<feature type="region of interest" description="Disordered" evidence="1">
    <location>
        <begin position="1"/>
        <end position="55"/>
    </location>
</feature>
<evidence type="ECO:0000313" key="3">
    <source>
        <dbReference type="EMBL" id="KAH0436143.1"/>
    </source>
</evidence>
<dbReference type="PANTHER" id="PTHR31533:SF35">
    <property type="entry name" value="GPI-ANCHORED PROTEIN LLG2-RELATED"/>
    <property type="match status" value="1"/>
</dbReference>
<feature type="compositionally biased region" description="Gly residues" evidence="1">
    <location>
        <begin position="1"/>
        <end position="50"/>
    </location>
</feature>
<name>A0AAV7FMT4_DENCH</name>
<accession>A0AAV7FMT4</accession>
<proteinExistence type="predicted"/>
<comment type="caution">
    <text evidence="3">The sequence shown here is derived from an EMBL/GenBank/DDBJ whole genome shotgun (WGS) entry which is preliminary data.</text>
</comment>
<protein>
    <recommendedName>
        <fullName evidence="2">GPI-anchored protein LLG1-like domain-containing protein</fullName>
    </recommendedName>
</protein>
<dbReference type="PANTHER" id="PTHR31533">
    <property type="entry name" value="GPI-ANCHORED PROTEIN LLG1-RELATED-RELATED"/>
    <property type="match status" value="1"/>
</dbReference>
<dbReference type="AlphaFoldDB" id="A0AAV7FMT4"/>
<evidence type="ECO:0000313" key="4">
    <source>
        <dbReference type="Proteomes" id="UP000775213"/>
    </source>
</evidence>
<sequence length="235" mass="23798">MKCGASGGGPAKCGASGGGPAKCRASGGGPVKCRASGGGPAKCRASGGGPAKSRASGGSLAKCGASGGGPAKCRVSGGGPAKSRASGGGLTKCKALGGDQLNDLTNDCATTMFSYINLYGKYPPGLFAYECREGKEGLDCSAYLNGTDHATITSSANMIRSLSPVIGTVLGVTVALLVIETEGNFTFLGDSHHNNSFIKGDTVSLLYFRCVFFLTLYESNCWPVFKLIPLSKPFL</sequence>
<dbReference type="Proteomes" id="UP000775213">
    <property type="component" value="Unassembled WGS sequence"/>
</dbReference>
<keyword evidence="4" id="KW-1185">Reference proteome</keyword>
<evidence type="ECO:0000256" key="1">
    <source>
        <dbReference type="SAM" id="MobiDB-lite"/>
    </source>
</evidence>
<reference evidence="3 4" key="1">
    <citation type="journal article" date="2021" name="Hortic Res">
        <title>Chromosome-scale assembly of the Dendrobium chrysotoxum genome enhances the understanding of orchid evolution.</title>
        <authorList>
            <person name="Zhang Y."/>
            <person name="Zhang G.Q."/>
            <person name="Zhang D."/>
            <person name="Liu X.D."/>
            <person name="Xu X.Y."/>
            <person name="Sun W.H."/>
            <person name="Yu X."/>
            <person name="Zhu X."/>
            <person name="Wang Z.W."/>
            <person name="Zhao X."/>
            <person name="Zhong W.Y."/>
            <person name="Chen H."/>
            <person name="Yin W.L."/>
            <person name="Huang T."/>
            <person name="Niu S.C."/>
            <person name="Liu Z.J."/>
        </authorList>
    </citation>
    <scope>NUCLEOTIDE SEQUENCE [LARGE SCALE GENOMIC DNA]</scope>
    <source>
        <strain evidence="3">Lindl</strain>
    </source>
</reference>
<dbReference type="InterPro" id="IPR039307">
    <property type="entry name" value="LORELEI-like"/>
</dbReference>
<organism evidence="3 4">
    <name type="scientific">Dendrobium chrysotoxum</name>
    <name type="common">Orchid</name>
    <dbReference type="NCBI Taxonomy" id="161865"/>
    <lineage>
        <taxon>Eukaryota</taxon>
        <taxon>Viridiplantae</taxon>
        <taxon>Streptophyta</taxon>
        <taxon>Embryophyta</taxon>
        <taxon>Tracheophyta</taxon>
        <taxon>Spermatophyta</taxon>
        <taxon>Magnoliopsida</taxon>
        <taxon>Liliopsida</taxon>
        <taxon>Asparagales</taxon>
        <taxon>Orchidaceae</taxon>
        <taxon>Epidendroideae</taxon>
        <taxon>Malaxideae</taxon>
        <taxon>Dendrobiinae</taxon>
        <taxon>Dendrobium</taxon>
    </lineage>
</organism>
<gene>
    <name evidence="3" type="ORF">IEQ34_026463</name>
</gene>
<dbReference type="Pfam" id="PF26578">
    <property type="entry name" value="LLG1"/>
    <property type="match status" value="1"/>
</dbReference>
<feature type="domain" description="GPI-anchored protein LLG1-like" evidence="2">
    <location>
        <begin position="99"/>
        <end position="139"/>
    </location>
</feature>
<evidence type="ECO:0000259" key="2">
    <source>
        <dbReference type="Pfam" id="PF26578"/>
    </source>
</evidence>
<dbReference type="InterPro" id="IPR058888">
    <property type="entry name" value="LLG1-like"/>
</dbReference>
<dbReference type="EMBL" id="JAGFBR010000753">
    <property type="protein sequence ID" value="KAH0436143.1"/>
    <property type="molecule type" value="Genomic_DNA"/>
</dbReference>